<dbReference type="GO" id="GO:0003676">
    <property type="term" value="F:nucleic acid binding"/>
    <property type="evidence" value="ECO:0007669"/>
    <property type="project" value="UniProtKB-UniRule"/>
</dbReference>
<dbReference type="Pfam" id="PF01424">
    <property type="entry name" value="R3H"/>
    <property type="match status" value="1"/>
</dbReference>
<feature type="region of interest" description="Disordered" evidence="1">
    <location>
        <begin position="1"/>
        <end position="54"/>
    </location>
</feature>
<keyword evidence="4" id="KW-1185">Reference proteome</keyword>
<gene>
    <name evidence="3" type="primary">AUGUSTUS-3.0.2_10768</name>
    <name evidence="3" type="ORF">TcasGA2_TC010768</name>
</gene>
<dbReference type="SUPFAM" id="SSF82708">
    <property type="entry name" value="R3H domain"/>
    <property type="match status" value="1"/>
</dbReference>
<proteinExistence type="predicted"/>
<dbReference type="CDD" id="cd02642">
    <property type="entry name" value="R3H_encore_like"/>
    <property type="match status" value="1"/>
</dbReference>
<dbReference type="OrthoDB" id="75169at2759"/>
<dbReference type="InterPro" id="IPR025952">
    <property type="entry name" value="R3H-assoc_dom"/>
</dbReference>
<dbReference type="InParanoid" id="D6W7S8"/>
<dbReference type="InterPro" id="IPR001374">
    <property type="entry name" value="R3H_dom"/>
</dbReference>
<accession>D6W7S8</accession>
<dbReference type="PANTHER" id="PTHR32019">
    <property type="entry name" value="R3H DOMAIN-CONTAINING PROTEIN 4"/>
    <property type="match status" value="1"/>
</dbReference>
<feature type="region of interest" description="Disordered" evidence="1">
    <location>
        <begin position="135"/>
        <end position="155"/>
    </location>
</feature>
<name>D6W7S8_TRICA</name>
<dbReference type="PROSITE" id="PS51061">
    <property type="entry name" value="R3H"/>
    <property type="match status" value="1"/>
</dbReference>
<dbReference type="STRING" id="7070.D6W7S8"/>
<sequence length="254" mass="28869">MTVTKGKRNYSFPVGSGNNSDVESLHLGSASASDTESNNEPASQSRPLMPPVFKGTREELGNLKKNSGRKKLRRYQNRCLLQTLAEEEEDDGSLVVIMEPYASPFAKLLQDDDALQFWNAFVDKSEEEQARVVAAFSQKQSKSDKTAQREKPSARISHKIKRTIKIRKNLSLEQVKQSEDDLIAFFKSTPSQVYVKCPASYFERLLLHAIAQYHDLQSLGMNEDGNKRVEIYNTREDWNPADCFLTDFVAQLRK</sequence>
<organism evidence="3 4">
    <name type="scientific">Tribolium castaneum</name>
    <name type="common">Red flour beetle</name>
    <dbReference type="NCBI Taxonomy" id="7070"/>
    <lineage>
        <taxon>Eukaryota</taxon>
        <taxon>Metazoa</taxon>
        <taxon>Ecdysozoa</taxon>
        <taxon>Arthropoda</taxon>
        <taxon>Hexapoda</taxon>
        <taxon>Insecta</taxon>
        <taxon>Pterygota</taxon>
        <taxon>Neoptera</taxon>
        <taxon>Endopterygota</taxon>
        <taxon>Coleoptera</taxon>
        <taxon>Polyphaga</taxon>
        <taxon>Cucujiformia</taxon>
        <taxon>Tenebrionidae</taxon>
        <taxon>Tenebrionidae incertae sedis</taxon>
        <taxon>Tribolium</taxon>
    </lineage>
</organism>
<dbReference type="eggNOG" id="KOG1478">
    <property type="taxonomic scope" value="Eukaryota"/>
</dbReference>
<reference evidence="3 4" key="1">
    <citation type="journal article" date="2008" name="Nature">
        <title>The genome of the model beetle and pest Tribolium castaneum.</title>
        <authorList>
            <consortium name="Tribolium Genome Sequencing Consortium"/>
            <person name="Richards S."/>
            <person name="Gibbs R.A."/>
            <person name="Weinstock G.M."/>
            <person name="Brown S.J."/>
            <person name="Denell R."/>
            <person name="Beeman R.W."/>
            <person name="Gibbs R."/>
            <person name="Beeman R.W."/>
            <person name="Brown S.J."/>
            <person name="Bucher G."/>
            <person name="Friedrich M."/>
            <person name="Grimmelikhuijzen C.J."/>
            <person name="Klingler M."/>
            <person name="Lorenzen M."/>
            <person name="Richards S."/>
            <person name="Roth S."/>
            <person name="Schroder R."/>
            <person name="Tautz D."/>
            <person name="Zdobnov E.M."/>
            <person name="Muzny D."/>
            <person name="Gibbs R.A."/>
            <person name="Weinstock G.M."/>
            <person name="Attaway T."/>
            <person name="Bell S."/>
            <person name="Buhay C.J."/>
            <person name="Chandrabose M.N."/>
            <person name="Chavez D."/>
            <person name="Clerk-Blankenburg K.P."/>
            <person name="Cree A."/>
            <person name="Dao M."/>
            <person name="Davis C."/>
            <person name="Chacko J."/>
            <person name="Dinh H."/>
            <person name="Dugan-Rocha S."/>
            <person name="Fowler G."/>
            <person name="Garner T.T."/>
            <person name="Garnes J."/>
            <person name="Gnirke A."/>
            <person name="Hawes A."/>
            <person name="Hernandez J."/>
            <person name="Hines S."/>
            <person name="Holder M."/>
            <person name="Hume J."/>
            <person name="Jhangiani S.N."/>
            <person name="Joshi V."/>
            <person name="Khan Z.M."/>
            <person name="Jackson L."/>
            <person name="Kovar C."/>
            <person name="Kowis A."/>
            <person name="Lee S."/>
            <person name="Lewis L.R."/>
            <person name="Margolis J."/>
            <person name="Morgan M."/>
            <person name="Nazareth L.V."/>
            <person name="Nguyen N."/>
            <person name="Okwuonu G."/>
            <person name="Parker D."/>
            <person name="Richards S."/>
            <person name="Ruiz S.J."/>
            <person name="Santibanez J."/>
            <person name="Savard J."/>
            <person name="Scherer S.E."/>
            <person name="Schneider B."/>
            <person name="Sodergren E."/>
            <person name="Tautz D."/>
            <person name="Vattahil S."/>
            <person name="Villasana D."/>
            <person name="White C.S."/>
            <person name="Wright R."/>
            <person name="Park Y."/>
            <person name="Beeman R.W."/>
            <person name="Lord J."/>
            <person name="Oppert B."/>
            <person name="Lorenzen M."/>
            <person name="Brown S."/>
            <person name="Wang L."/>
            <person name="Savard J."/>
            <person name="Tautz D."/>
            <person name="Richards S."/>
            <person name="Weinstock G."/>
            <person name="Gibbs R.A."/>
            <person name="Liu Y."/>
            <person name="Worley K."/>
            <person name="Weinstock G."/>
            <person name="Elsik C.G."/>
            <person name="Reese J.T."/>
            <person name="Elhaik E."/>
            <person name="Landan G."/>
            <person name="Graur D."/>
            <person name="Arensburger P."/>
            <person name="Atkinson P."/>
            <person name="Beeman R.W."/>
            <person name="Beidler J."/>
            <person name="Brown S.J."/>
            <person name="Demuth J.P."/>
            <person name="Drury D.W."/>
            <person name="Du Y.Z."/>
            <person name="Fujiwara H."/>
            <person name="Lorenzen M."/>
            <person name="Maselli V."/>
            <person name="Osanai M."/>
            <person name="Park Y."/>
            <person name="Robertson H.M."/>
            <person name="Tu Z."/>
            <person name="Wang J.J."/>
            <person name="Wang S."/>
            <person name="Richards S."/>
            <person name="Song H."/>
            <person name="Zhang L."/>
            <person name="Sodergren E."/>
            <person name="Werner D."/>
            <person name="Stanke M."/>
            <person name="Morgenstern B."/>
            <person name="Solovyev V."/>
            <person name="Kosarev P."/>
            <person name="Brown G."/>
            <person name="Chen H.C."/>
            <person name="Ermolaeva O."/>
            <person name="Hlavina W."/>
            <person name="Kapustin Y."/>
            <person name="Kiryutin B."/>
            <person name="Kitts P."/>
            <person name="Maglott D."/>
            <person name="Pruitt K."/>
            <person name="Sapojnikov V."/>
            <person name="Souvorov A."/>
            <person name="Mackey A.J."/>
            <person name="Waterhouse R.M."/>
            <person name="Wyder S."/>
            <person name="Zdobnov E.M."/>
            <person name="Zdobnov E.M."/>
            <person name="Wyder S."/>
            <person name="Kriventseva E.V."/>
            <person name="Kadowaki T."/>
            <person name="Bork P."/>
            <person name="Aranda M."/>
            <person name="Bao R."/>
            <person name="Beermann A."/>
            <person name="Berns N."/>
            <person name="Bolognesi R."/>
            <person name="Bonneton F."/>
            <person name="Bopp D."/>
            <person name="Brown S.J."/>
            <person name="Bucher G."/>
            <person name="Butts T."/>
            <person name="Chaumot A."/>
            <person name="Denell R.E."/>
            <person name="Ferrier D.E."/>
            <person name="Friedrich M."/>
            <person name="Gordon C.M."/>
            <person name="Jindra M."/>
            <person name="Klingler M."/>
            <person name="Lan Q."/>
            <person name="Lattorff H.M."/>
            <person name="Laudet V."/>
            <person name="von Levetsow C."/>
            <person name="Liu Z."/>
            <person name="Lutz R."/>
            <person name="Lynch J.A."/>
            <person name="da Fonseca R.N."/>
            <person name="Posnien N."/>
            <person name="Reuter R."/>
            <person name="Roth S."/>
            <person name="Savard J."/>
            <person name="Schinko J.B."/>
            <person name="Schmitt C."/>
            <person name="Schoppmeier M."/>
            <person name="Schroder R."/>
            <person name="Shippy T.D."/>
            <person name="Simonnet F."/>
            <person name="Marques-Souza H."/>
            <person name="Tautz D."/>
            <person name="Tomoyasu Y."/>
            <person name="Trauner J."/>
            <person name="Van der Zee M."/>
            <person name="Vervoort M."/>
            <person name="Wittkopp N."/>
            <person name="Wimmer E.A."/>
            <person name="Yang X."/>
            <person name="Jones A.K."/>
            <person name="Sattelle D.B."/>
            <person name="Ebert P.R."/>
            <person name="Nelson D."/>
            <person name="Scott J.G."/>
            <person name="Beeman R.W."/>
            <person name="Muthukrishnan S."/>
            <person name="Kramer K.J."/>
            <person name="Arakane Y."/>
            <person name="Beeman R.W."/>
            <person name="Zhu Q."/>
            <person name="Hogenkamp D."/>
            <person name="Dixit R."/>
            <person name="Oppert B."/>
            <person name="Jiang H."/>
            <person name="Zou Z."/>
            <person name="Marshall J."/>
            <person name="Elpidina E."/>
            <person name="Vinokurov K."/>
            <person name="Oppert C."/>
            <person name="Zou Z."/>
            <person name="Evans J."/>
            <person name="Lu Z."/>
            <person name="Zhao P."/>
            <person name="Sumathipala N."/>
            <person name="Altincicek B."/>
            <person name="Vilcinskas A."/>
            <person name="Williams M."/>
            <person name="Hultmark D."/>
            <person name="Hetru C."/>
            <person name="Jiang H."/>
            <person name="Grimmelikhuijzen C.J."/>
            <person name="Hauser F."/>
            <person name="Cazzamali G."/>
            <person name="Williamson M."/>
            <person name="Park Y."/>
            <person name="Li B."/>
            <person name="Tanaka Y."/>
            <person name="Predel R."/>
            <person name="Neupert S."/>
            <person name="Schachtner J."/>
            <person name="Verleyen P."/>
            <person name="Raible F."/>
            <person name="Bork P."/>
            <person name="Friedrich M."/>
            <person name="Walden K.K."/>
            <person name="Robertson H.M."/>
            <person name="Angeli S."/>
            <person name="Foret S."/>
            <person name="Bucher G."/>
            <person name="Schuetz S."/>
            <person name="Maleszka R."/>
            <person name="Wimmer E.A."/>
            <person name="Beeman R.W."/>
            <person name="Lorenzen M."/>
            <person name="Tomoyasu Y."/>
            <person name="Miller S.C."/>
            <person name="Grossmann D."/>
            <person name="Bucher G."/>
        </authorList>
    </citation>
    <scope>NUCLEOTIDE SEQUENCE [LARGE SCALE GENOMIC DNA]</scope>
    <source>
        <strain evidence="3 4">Georgia GA2</strain>
    </source>
</reference>
<dbReference type="AlphaFoldDB" id="D6W7S8"/>
<dbReference type="EMBL" id="KQ971307">
    <property type="protein sequence ID" value="EFA11236.1"/>
    <property type="molecule type" value="Genomic_DNA"/>
</dbReference>
<reference evidence="3 4" key="2">
    <citation type="journal article" date="2010" name="Nucleic Acids Res.">
        <title>BeetleBase in 2010: revisions to provide comprehensive genomic information for Tribolium castaneum.</title>
        <authorList>
            <person name="Kim H.S."/>
            <person name="Murphy T."/>
            <person name="Xia J."/>
            <person name="Caragea D."/>
            <person name="Park Y."/>
            <person name="Beeman R.W."/>
            <person name="Lorenzen M.D."/>
            <person name="Butcher S."/>
            <person name="Manak J.R."/>
            <person name="Brown S.J."/>
        </authorList>
    </citation>
    <scope>GENOME REANNOTATION</scope>
    <source>
        <strain evidence="3 4">Georgia GA2</strain>
    </source>
</reference>
<dbReference type="PhylomeDB" id="D6W7S8"/>
<dbReference type="OMA" id="CQYMSLL"/>
<dbReference type="InterPro" id="IPR039629">
    <property type="entry name" value="R3HDM4"/>
</dbReference>
<dbReference type="Proteomes" id="UP000007266">
    <property type="component" value="Linkage group 1"/>
</dbReference>
<dbReference type="PANTHER" id="PTHR32019:SF2">
    <property type="entry name" value="R3H DOMAIN-CONTAINING PROTEIN 4"/>
    <property type="match status" value="1"/>
</dbReference>
<evidence type="ECO:0000313" key="4">
    <source>
        <dbReference type="Proteomes" id="UP000007266"/>
    </source>
</evidence>
<evidence type="ECO:0000313" key="3">
    <source>
        <dbReference type="EMBL" id="EFA11236.1"/>
    </source>
</evidence>
<dbReference type="HOGENOM" id="CLU_1095519_0_0_1"/>
<dbReference type="KEGG" id="tca:662565"/>
<feature type="compositionally biased region" description="Polar residues" evidence="1">
    <location>
        <begin position="30"/>
        <end position="46"/>
    </location>
</feature>
<evidence type="ECO:0000256" key="1">
    <source>
        <dbReference type="SAM" id="MobiDB-lite"/>
    </source>
</evidence>
<feature type="domain" description="R3H" evidence="2">
    <location>
        <begin position="169"/>
        <end position="235"/>
    </location>
</feature>
<evidence type="ECO:0000259" key="2">
    <source>
        <dbReference type="PROSITE" id="PS51061"/>
    </source>
</evidence>
<dbReference type="InterPro" id="IPR036867">
    <property type="entry name" value="R3H_dom_sf"/>
</dbReference>
<dbReference type="Pfam" id="PF13902">
    <property type="entry name" value="R3H-assoc"/>
    <property type="match status" value="1"/>
</dbReference>
<feature type="compositionally biased region" description="Basic and acidic residues" evidence="1">
    <location>
        <begin position="141"/>
        <end position="153"/>
    </location>
</feature>
<dbReference type="Gene3D" id="3.30.1370.50">
    <property type="entry name" value="R3H-like domain"/>
    <property type="match status" value="1"/>
</dbReference>
<protein>
    <submittedName>
        <fullName evidence="3">R3H domain-containing protein 4-like Protein</fullName>
    </submittedName>
</protein>